<sequence length="512" mass="57643">MEKQTSRSLTRQATTSAKYVWLCLLSTCVLATYYLLKLLPIYHTSLEIPDLPSSERGDAGDFLQLKHIFHHGTGPRDYRIHKRLDITPEYLGKHAGFFQKQAQNMAHETRPGPTDAEASDSSYTINTNDYDWPQVFAGKNPFDIRLPFKQQDGTITRLRDRNEPEFVESYLDYARSVNGNAQILDKINLAWIDDEVSIPNITDKDTIVTLATISSNAYVRFPQDDDEKKKSDWTDVGGWQPDENHRDVNFGWQDIGLRGHVFVSSDNKTVVIGIKGTSGAGLPGGGSDETAGNDKTNDNLLFSCCCARVGYMWTTVCDCYEKAYTCNQDCLERELRRKDRYYEAALDIYKNVTAIYPAESTEIWVTGHSLGGALASLLGRTYGLPAVAIEAPGEMLAMKRLHLPQPPGLPKHLEHIWHIGNTADPIFMGVCNGVSSSCSLAGYAMETACHTGYQCVYDVVTDYGWRVNLLNHRIHTVIDDIILVYNETAPCVYQAPCRDCFNWRFVTHDEYE</sequence>
<evidence type="ECO:0000256" key="9">
    <source>
        <dbReference type="ARBA" id="ARBA00022692"/>
    </source>
</evidence>
<evidence type="ECO:0000256" key="5">
    <source>
        <dbReference type="ARBA" id="ARBA00011137"/>
    </source>
</evidence>
<dbReference type="EMBL" id="OZ022409">
    <property type="protein sequence ID" value="CAK9440127.1"/>
    <property type="molecule type" value="Genomic_DNA"/>
</dbReference>
<evidence type="ECO:0000256" key="18">
    <source>
        <dbReference type="ARBA" id="ARBA00023180"/>
    </source>
</evidence>
<evidence type="ECO:0000313" key="24">
    <source>
        <dbReference type="Proteomes" id="UP001497383"/>
    </source>
</evidence>
<comment type="similarity">
    <text evidence="4">Belongs to the AB hydrolase superfamily. Lipase family.</text>
</comment>
<keyword evidence="24" id="KW-1185">Reference proteome</keyword>
<keyword evidence="14 21" id="KW-1133">Transmembrane helix</keyword>
<keyword evidence="13" id="KW-0735">Signal-anchor</keyword>
<evidence type="ECO:0000256" key="8">
    <source>
        <dbReference type="ARBA" id="ARBA00019241"/>
    </source>
</evidence>
<dbReference type="InterPro" id="IPR050805">
    <property type="entry name" value="ATG15_Lipase"/>
</dbReference>
<keyword evidence="9 21" id="KW-0812">Transmembrane</keyword>
<dbReference type="SUPFAM" id="SSF53474">
    <property type="entry name" value="alpha/beta-Hydrolases"/>
    <property type="match status" value="1"/>
</dbReference>
<keyword evidence="15" id="KW-0072">Autophagy</keyword>
<evidence type="ECO:0000256" key="16">
    <source>
        <dbReference type="ARBA" id="ARBA00023098"/>
    </source>
</evidence>
<dbReference type="Pfam" id="PF01764">
    <property type="entry name" value="Lipase_3"/>
    <property type="match status" value="1"/>
</dbReference>
<keyword evidence="12" id="KW-0442">Lipid degradation</keyword>
<keyword evidence="16" id="KW-0443">Lipid metabolism</keyword>
<dbReference type="Gene3D" id="3.40.50.1820">
    <property type="entry name" value="alpha/beta hydrolase"/>
    <property type="match status" value="1"/>
</dbReference>
<evidence type="ECO:0000256" key="7">
    <source>
        <dbReference type="ARBA" id="ARBA00018542"/>
    </source>
</evidence>
<evidence type="ECO:0000256" key="11">
    <source>
        <dbReference type="ARBA" id="ARBA00022801"/>
    </source>
</evidence>
<gene>
    <name evidence="23" type="ORF">LODBEIA_P42270</name>
</gene>
<dbReference type="Proteomes" id="UP001497383">
    <property type="component" value="Chromosome 5"/>
</dbReference>
<dbReference type="InterPro" id="IPR029058">
    <property type="entry name" value="AB_hydrolase_fold"/>
</dbReference>
<protein>
    <recommendedName>
        <fullName evidence="7">Putative lipase ATG15</fullName>
        <ecNumber evidence="6">3.1.1.3</ecNumber>
    </recommendedName>
    <alternativeName>
        <fullName evidence="20">Autophagy-related protein 15</fullName>
    </alternativeName>
    <alternativeName>
        <fullName evidence="8">Putative lipase atg15</fullName>
    </alternativeName>
</protein>
<keyword evidence="10" id="KW-0967">Endosome</keyword>
<evidence type="ECO:0000256" key="1">
    <source>
        <dbReference type="ARBA" id="ARBA00001024"/>
    </source>
</evidence>
<comment type="catalytic activity">
    <reaction evidence="1">
        <text>a triacylglycerol + H2O = a diacylglycerol + a fatty acid + H(+)</text>
        <dbReference type="Rhea" id="RHEA:12044"/>
        <dbReference type="ChEBI" id="CHEBI:15377"/>
        <dbReference type="ChEBI" id="CHEBI:15378"/>
        <dbReference type="ChEBI" id="CHEBI:17855"/>
        <dbReference type="ChEBI" id="CHEBI:18035"/>
        <dbReference type="ChEBI" id="CHEBI:28868"/>
        <dbReference type="EC" id="3.1.1.3"/>
    </reaction>
</comment>
<feature type="domain" description="Fungal lipase-type" evidence="22">
    <location>
        <begin position="351"/>
        <end position="378"/>
    </location>
</feature>
<evidence type="ECO:0000256" key="19">
    <source>
        <dbReference type="ARBA" id="ARBA00024663"/>
    </source>
</evidence>
<evidence type="ECO:0000256" key="4">
    <source>
        <dbReference type="ARBA" id="ARBA00010701"/>
    </source>
</evidence>
<keyword evidence="18" id="KW-0325">Glycoprotein</keyword>
<evidence type="ECO:0000256" key="2">
    <source>
        <dbReference type="ARBA" id="ARBA00004270"/>
    </source>
</evidence>
<evidence type="ECO:0000256" key="17">
    <source>
        <dbReference type="ARBA" id="ARBA00023136"/>
    </source>
</evidence>
<evidence type="ECO:0000256" key="20">
    <source>
        <dbReference type="ARBA" id="ARBA00029828"/>
    </source>
</evidence>
<name>A0ABP0ZPC0_9ASCO</name>
<evidence type="ECO:0000256" key="10">
    <source>
        <dbReference type="ARBA" id="ARBA00022753"/>
    </source>
</evidence>
<dbReference type="RefSeq" id="XP_066831165.1">
    <property type="nucleotide sequence ID" value="XM_066974425.1"/>
</dbReference>
<evidence type="ECO:0000256" key="15">
    <source>
        <dbReference type="ARBA" id="ARBA00023006"/>
    </source>
</evidence>
<evidence type="ECO:0000256" key="14">
    <source>
        <dbReference type="ARBA" id="ARBA00022989"/>
    </source>
</evidence>
<reference evidence="23 24" key="1">
    <citation type="submission" date="2024-03" db="EMBL/GenBank/DDBJ databases">
        <authorList>
            <person name="Brejova B."/>
        </authorList>
    </citation>
    <scope>NUCLEOTIDE SEQUENCE [LARGE SCALE GENOMIC DNA]</scope>
    <source>
        <strain evidence="23 24">CBS 14171</strain>
    </source>
</reference>
<evidence type="ECO:0000313" key="23">
    <source>
        <dbReference type="EMBL" id="CAK9440127.1"/>
    </source>
</evidence>
<dbReference type="InterPro" id="IPR002921">
    <property type="entry name" value="Fungal_lipase-type"/>
</dbReference>
<comment type="subunit">
    <text evidence="5">Binds to both phosphatidylinositol (PI) and phosphatidylinositol 3,5-bisphosphate (PIP2).</text>
</comment>
<evidence type="ECO:0000256" key="6">
    <source>
        <dbReference type="ARBA" id="ARBA00013279"/>
    </source>
</evidence>
<evidence type="ECO:0000256" key="12">
    <source>
        <dbReference type="ARBA" id="ARBA00022963"/>
    </source>
</evidence>
<comment type="function">
    <text evidence="19">Lipase which is essential for lysis of subvacuolar cytoplasm to vacuole targeted bodies and intravacuolar autophagic bodies. Involved in the lysis of intravacuolar multivesicular body (MVB) vesicles. The intravacuolar membrane disintegration by ATG15 is critical to life span extension.</text>
</comment>
<keyword evidence="17 21" id="KW-0472">Membrane</keyword>
<dbReference type="PANTHER" id="PTHR47175:SF2">
    <property type="entry name" value="LIPASE ATG15-RELATED"/>
    <property type="match status" value="1"/>
</dbReference>
<dbReference type="CDD" id="cd00519">
    <property type="entry name" value="Lipase_3"/>
    <property type="match status" value="1"/>
</dbReference>
<evidence type="ECO:0000256" key="3">
    <source>
        <dbReference type="ARBA" id="ARBA00004343"/>
    </source>
</evidence>
<evidence type="ECO:0000256" key="13">
    <source>
        <dbReference type="ARBA" id="ARBA00022968"/>
    </source>
</evidence>
<keyword evidence="11" id="KW-0378">Hydrolase</keyword>
<proteinExistence type="inferred from homology"/>
<evidence type="ECO:0000256" key="21">
    <source>
        <dbReference type="SAM" id="Phobius"/>
    </source>
</evidence>
<evidence type="ECO:0000259" key="22">
    <source>
        <dbReference type="Pfam" id="PF01764"/>
    </source>
</evidence>
<comment type="subcellular location">
    <subcellularLocation>
        <location evidence="3">Endosome</location>
        <location evidence="3">Multivesicular body membrane</location>
        <topology evidence="3">Single-pass type II membrane protein</topology>
    </subcellularLocation>
    <subcellularLocation>
        <location evidence="2">Prevacuolar compartment membrane</location>
        <topology evidence="2">Single-pass type II membrane protein</topology>
    </subcellularLocation>
</comment>
<accession>A0ABP0ZPC0</accession>
<organism evidence="23 24">
    <name type="scientific">Lodderomyces beijingensis</name>
    <dbReference type="NCBI Taxonomy" id="1775926"/>
    <lineage>
        <taxon>Eukaryota</taxon>
        <taxon>Fungi</taxon>
        <taxon>Dikarya</taxon>
        <taxon>Ascomycota</taxon>
        <taxon>Saccharomycotina</taxon>
        <taxon>Pichiomycetes</taxon>
        <taxon>Debaryomycetaceae</taxon>
        <taxon>Candida/Lodderomyces clade</taxon>
        <taxon>Lodderomyces</taxon>
    </lineage>
</organism>
<dbReference type="EC" id="3.1.1.3" evidence="6"/>
<feature type="transmembrane region" description="Helical" evidence="21">
    <location>
        <begin position="20"/>
        <end position="36"/>
    </location>
</feature>
<dbReference type="PANTHER" id="PTHR47175">
    <property type="entry name" value="LIPASE ATG15-RELATED"/>
    <property type="match status" value="1"/>
</dbReference>
<dbReference type="GeneID" id="92209423"/>